<dbReference type="InParanoid" id="G4YGA5"/>
<organism evidence="14 15">
    <name type="scientific">Phytophthora sojae (strain P6497)</name>
    <name type="common">Soybean stem and root rot agent</name>
    <name type="synonym">Phytophthora megasperma f. sp. glycines</name>
    <dbReference type="NCBI Taxonomy" id="1094619"/>
    <lineage>
        <taxon>Eukaryota</taxon>
        <taxon>Sar</taxon>
        <taxon>Stramenopiles</taxon>
        <taxon>Oomycota</taxon>
        <taxon>Peronosporomycetes</taxon>
        <taxon>Peronosporales</taxon>
        <taxon>Peronosporaceae</taxon>
        <taxon>Phytophthora</taxon>
    </lineage>
</organism>
<evidence type="ECO:0000256" key="6">
    <source>
        <dbReference type="ARBA" id="ARBA00023145"/>
    </source>
</evidence>
<keyword evidence="12" id="KW-0732">Signal</keyword>
<dbReference type="InterPro" id="IPR000209">
    <property type="entry name" value="Peptidase_S8/S53_dom"/>
</dbReference>
<keyword evidence="2 9" id="KW-0479">Metal-binding</keyword>
<dbReference type="GeneID" id="20654519"/>
<feature type="binding site" evidence="9">
    <location>
        <position position="555"/>
    </location>
    <ligand>
        <name>Ca(2+)</name>
        <dbReference type="ChEBI" id="CHEBI:29108"/>
    </ligand>
</feature>
<dbReference type="EC" id="3.4.21.62" evidence="8"/>
<evidence type="ECO:0000256" key="2">
    <source>
        <dbReference type="ARBA" id="ARBA00022723"/>
    </source>
</evidence>
<feature type="binding site" evidence="9">
    <location>
        <position position="530"/>
    </location>
    <ligand>
        <name>Ca(2+)</name>
        <dbReference type="ChEBI" id="CHEBI:29108"/>
    </ligand>
</feature>
<dbReference type="AlphaFoldDB" id="G4YGA5"/>
<dbReference type="OMA" id="YARSVCN"/>
<evidence type="ECO:0000256" key="10">
    <source>
        <dbReference type="SAM" id="MobiDB-lite"/>
    </source>
</evidence>
<evidence type="ECO:0000256" key="3">
    <source>
        <dbReference type="ARBA" id="ARBA00022801"/>
    </source>
</evidence>
<feature type="active site" description="Charge relay system" evidence="9">
    <location>
        <position position="254"/>
    </location>
</feature>
<accession>G4YGA5</accession>
<dbReference type="GO" id="GO:0008240">
    <property type="term" value="F:tripeptidyl-peptidase activity"/>
    <property type="evidence" value="ECO:0007669"/>
    <property type="project" value="TreeGrafter"/>
</dbReference>
<evidence type="ECO:0000256" key="5">
    <source>
        <dbReference type="ARBA" id="ARBA00022837"/>
    </source>
</evidence>
<dbReference type="GO" id="GO:0006508">
    <property type="term" value="P:proteolysis"/>
    <property type="evidence" value="ECO:0007669"/>
    <property type="project" value="UniProtKB-KW"/>
</dbReference>
<keyword evidence="11" id="KW-0472">Membrane</keyword>
<keyword evidence="11" id="KW-0812">Transmembrane</keyword>
<sequence>MAGPWLLSLAVALCSLSSATAAAVYDPSARFGGFSSDRYVRQSRADPELVVPLVIGLQPEDFNVLEREFYSVSDPTHTSYGQYLAPEQADKLSKPAHGALNAVRNWVGDYAHDNSEGTFSTTSNLYKVPMKRRRLMRAADAVSVPEHLQDFVSFLSVNTHPLGLRAQVATSSATTEANGIVADTLASIRQTYGIPDDLVATNPTNAQCVPSFYDEAYNLDDLQTFYEQYLPGESPPKIIEKGDRVNRPERASAEASLDLQYITGVGRNATTYIWTMNGSNPYSSEDEPFVEFAQDVLELENPPYVVSISYSDDEEHIFDVSPGYARTLDTLLIKMGLRGITVLIAGGDDGVTGLRPEFEKIPAAEICKQSGPQWPTSSPYITTVGATMLLADVQQSAKPFFRTKEEVICSVENGGIITSGGGFSNIYPMPEYQRKVVERYLTTRNIPTTPGFFNSSGRAYPDVAALGAGYLVIMNGRLSSVSGTSASTPVFGAMVTLWNDARLNAGKSPLGFINPLLYYLAENHVDAFHDVVVGNNGAPRGGNTPCQDSFTASGGWDAVSGVGTPNFPVLAEFIANLEDHFNVSHLGDSGNSAAGNVSANVVTPTAVVSEMSTFTMVLLVAAVVANVAIGIVVVVSLIKRWRNQYTPLEDAAVTSTTPTAPVSTTTSTARIKRLNSNDDNSGDEEEEVELSEINLQE</sequence>
<dbReference type="Gene3D" id="3.40.50.200">
    <property type="entry name" value="Peptidase S8/S53 domain"/>
    <property type="match status" value="1"/>
</dbReference>
<evidence type="ECO:0000256" key="8">
    <source>
        <dbReference type="ARBA" id="ARBA00023619"/>
    </source>
</evidence>
<dbReference type="InterPro" id="IPR036852">
    <property type="entry name" value="Peptidase_S8/S53_dom_sf"/>
</dbReference>
<dbReference type="InterPro" id="IPR050819">
    <property type="entry name" value="Tripeptidyl-peptidase_I"/>
</dbReference>
<feature type="binding site" evidence="9">
    <location>
        <position position="531"/>
    </location>
    <ligand>
        <name>Ca(2+)</name>
        <dbReference type="ChEBI" id="CHEBI:29108"/>
    </ligand>
</feature>
<feature type="region of interest" description="Disordered" evidence="10">
    <location>
        <begin position="672"/>
        <end position="697"/>
    </location>
</feature>
<evidence type="ECO:0000313" key="14">
    <source>
        <dbReference type="EMBL" id="EGZ28717.1"/>
    </source>
</evidence>
<keyword evidence="6" id="KW-0865">Zymogen</keyword>
<feature type="chain" id="PRO_5003471157" description="subtilisin" evidence="12">
    <location>
        <begin position="22"/>
        <end position="697"/>
    </location>
</feature>
<dbReference type="PROSITE" id="PS51695">
    <property type="entry name" value="SEDOLISIN"/>
    <property type="match status" value="1"/>
</dbReference>
<dbReference type="CDD" id="cd11377">
    <property type="entry name" value="Pro-peptidase_S53"/>
    <property type="match status" value="1"/>
</dbReference>
<dbReference type="PANTHER" id="PTHR14218:SF15">
    <property type="entry name" value="TRIPEPTIDYL-PEPTIDASE 1"/>
    <property type="match status" value="1"/>
</dbReference>
<dbReference type="PANTHER" id="PTHR14218">
    <property type="entry name" value="PROTEASE S8 TRIPEPTIDYL PEPTIDASE I CLN2"/>
    <property type="match status" value="1"/>
</dbReference>
<keyword evidence="4 9" id="KW-0720">Serine protease</keyword>
<comment type="catalytic activity">
    <reaction evidence="7">
        <text>Hydrolysis of proteins with broad specificity for peptide bonds, and a preference for a large uncharged residue in P1. Hydrolyzes peptide amides.</text>
        <dbReference type="EC" id="3.4.21.62"/>
    </reaction>
</comment>
<keyword evidence="5 9" id="KW-0106">Calcium</keyword>
<dbReference type="GO" id="GO:0046872">
    <property type="term" value="F:metal ion binding"/>
    <property type="evidence" value="ECO:0007669"/>
    <property type="project" value="UniProtKB-UniRule"/>
</dbReference>
<dbReference type="RefSeq" id="XP_009515992.1">
    <property type="nucleotide sequence ID" value="XM_009517697.1"/>
</dbReference>
<evidence type="ECO:0000256" key="9">
    <source>
        <dbReference type="PROSITE-ProRule" id="PRU01032"/>
    </source>
</evidence>
<dbReference type="SUPFAM" id="SSF52743">
    <property type="entry name" value="Subtilisin-like"/>
    <property type="match status" value="1"/>
</dbReference>
<dbReference type="SMART" id="SM00944">
    <property type="entry name" value="Pro-kuma_activ"/>
    <property type="match status" value="1"/>
</dbReference>
<dbReference type="Proteomes" id="UP000002640">
    <property type="component" value="Unassembled WGS sequence"/>
</dbReference>
<dbReference type="InterPro" id="IPR015366">
    <property type="entry name" value="S53_propep"/>
</dbReference>
<keyword evidence="15" id="KW-1185">Reference proteome</keyword>
<dbReference type="KEGG" id="psoj:PHYSODRAFT_474748"/>
<evidence type="ECO:0000313" key="15">
    <source>
        <dbReference type="Proteomes" id="UP000002640"/>
    </source>
</evidence>
<keyword evidence="3 9" id="KW-0378">Hydrolase</keyword>
<evidence type="ECO:0000256" key="4">
    <source>
        <dbReference type="ARBA" id="ARBA00022825"/>
    </source>
</evidence>
<feature type="active site" description="Charge relay system" evidence="9">
    <location>
        <position position="485"/>
    </location>
</feature>
<gene>
    <name evidence="14" type="ORF">PHYSODRAFT_474748</name>
</gene>
<feature type="domain" description="Peptidase S53" evidence="13">
    <location>
        <begin position="182"/>
        <end position="577"/>
    </location>
</feature>
<feature type="binding site" evidence="9">
    <location>
        <position position="557"/>
    </location>
    <ligand>
        <name>Ca(2+)</name>
        <dbReference type="ChEBI" id="CHEBI:29108"/>
    </ligand>
</feature>
<feature type="transmembrane region" description="Helical" evidence="11">
    <location>
        <begin position="614"/>
        <end position="638"/>
    </location>
</feature>
<keyword evidence="11" id="KW-1133">Transmembrane helix</keyword>
<dbReference type="InterPro" id="IPR030400">
    <property type="entry name" value="Sedolisin_dom"/>
</dbReference>
<feature type="signal peptide" evidence="12">
    <location>
        <begin position="1"/>
        <end position="21"/>
    </location>
</feature>
<dbReference type="SUPFAM" id="SSF54897">
    <property type="entry name" value="Protease propeptides/inhibitors"/>
    <property type="match status" value="1"/>
</dbReference>
<keyword evidence="1 9" id="KW-0645">Protease</keyword>
<evidence type="ECO:0000259" key="13">
    <source>
        <dbReference type="PROSITE" id="PS51695"/>
    </source>
</evidence>
<dbReference type="GO" id="GO:0004252">
    <property type="term" value="F:serine-type endopeptidase activity"/>
    <property type="evidence" value="ECO:0007669"/>
    <property type="project" value="UniProtKB-UniRule"/>
</dbReference>
<dbReference type="Pfam" id="PF00082">
    <property type="entry name" value="Peptidase_S8"/>
    <property type="match status" value="1"/>
</dbReference>
<evidence type="ECO:0000256" key="1">
    <source>
        <dbReference type="ARBA" id="ARBA00022670"/>
    </source>
</evidence>
<dbReference type="CDD" id="cd04056">
    <property type="entry name" value="Peptidases_S53"/>
    <property type="match status" value="1"/>
</dbReference>
<dbReference type="Pfam" id="PF09286">
    <property type="entry name" value="Pro-kuma_activ"/>
    <property type="match status" value="1"/>
</dbReference>
<dbReference type="STRING" id="1094619.G4YGA5"/>
<feature type="active site" description="Charge relay system" evidence="9">
    <location>
        <position position="258"/>
    </location>
</feature>
<comment type="cofactor">
    <cofactor evidence="9">
        <name>Ca(2+)</name>
        <dbReference type="ChEBI" id="CHEBI:29108"/>
    </cofactor>
    <text evidence="9">Binds 1 Ca(2+) ion per subunit.</text>
</comment>
<protein>
    <recommendedName>
        <fullName evidence="8">subtilisin</fullName>
        <ecNumber evidence="8">3.4.21.62</ecNumber>
    </recommendedName>
</protein>
<reference evidence="14 15" key="1">
    <citation type="journal article" date="2006" name="Science">
        <title>Phytophthora genome sequences uncover evolutionary origins and mechanisms of pathogenesis.</title>
        <authorList>
            <person name="Tyler B.M."/>
            <person name="Tripathy S."/>
            <person name="Zhang X."/>
            <person name="Dehal P."/>
            <person name="Jiang R.H."/>
            <person name="Aerts A."/>
            <person name="Arredondo F.D."/>
            <person name="Baxter L."/>
            <person name="Bensasson D."/>
            <person name="Beynon J.L."/>
            <person name="Chapman J."/>
            <person name="Damasceno C.M."/>
            <person name="Dorrance A.E."/>
            <person name="Dou D."/>
            <person name="Dickerman A.W."/>
            <person name="Dubchak I.L."/>
            <person name="Garbelotto M."/>
            <person name="Gijzen M."/>
            <person name="Gordon S.G."/>
            <person name="Govers F."/>
            <person name="Grunwald N.J."/>
            <person name="Huang W."/>
            <person name="Ivors K.L."/>
            <person name="Jones R.W."/>
            <person name="Kamoun S."/>
            <person name="Krampis K."/>
            <person name="Lamour K.H."/>
            <person name="Lee M.K."/>
            <person name="McDonald W.H."/>
            <person name="Medina M."/>
            <person name="Meijer H.J."/>
            <person name="Nordberg E.K."/>
            <person name="Maclean D.J."/>
            <person name="Ospina-Giraldo M.D."/>
            <person name="Morris P.F."/>
            <person name="Phuntumart V."/>
            <person name="Putnam N.H."/>
            <person name="Rash S."/>
            <person name="Rose J.K."/>
            <person name="Sakihama Y."/>
            <person name="Salamov A.A."/>
            <person name="Savidor A."/>
            <person name="Scheuring C.F."/>
            <person name="Smith B.M."/>
            <person name="Sobral B.W."/>
            <person name="Terry A."/>
            <person name="Torto-Alalibo T.A."/>
            <person name="Win J."/>
            <person name="Xu Z."/>
            <person name="Zhang H."/>
            <person name="Grigoriev I.V."/>
            <person name="Rokhsar D.S."/>
            <person name="Boore J.L."/>
        </authorList>
    </citation>
    <scope>NUCLEOTIDE SEQUENCE [LARGE SCALE GENOMIC DNA]</scope>
    <source>
        <strain evidence="14 15">P6497</strain>
    </source>
</reference>
<dbReference type="EMBL" id="JH159151">
    <property type="protein sequence ID" value="EGZ28717.1"/>
    <property type="molecule type" value="Genomic_DNA"/>
</dbReference>
<proteinExistence type="predicted"/>
<feature type="compositionally biased region" description="Acidic residues" evidence="10">
    <location>
        <begin position="680"/>
        <end position="690"/>
    </location>
</feature>
<evidence type="ECO:0000256" key="11">
    <source>
        <dbReference type="SAM" id="Phobius"/>
    </source>
</evidence>
<dbReference type="SMR" id="G4YGA5"/>
<name>G4YGA5_PHYSP</name>
<evidence type="ECO:0000256" key="12">
    <source>
        <dbReference type="SAM" id="SignalP"/>
    </source>
</evidence>
<evidence type="ECO:0000256" key="7">
    <source>
        <dbReference type="ARBA" id="ARBA00023529"/>
    </source>
</evidence>